<dbReference type="InterPro" id="IPR001007">
    <property type="entry name" value="VWF_dom"/>
</dbReference>
<feature type="disulfide bond" evidence="7">
    <location>
        <begin position="549"/>
        <end position="559"/>
    </location>
</feature>
<comment type="caution">
    <text evidence="7">Lacks conserved residue(s) required for the propagation of feature annotation.</text>
</comment>
<dbReference type="InterPro" id="IPR036201">
    <property type="entry name" value="Pacifastin_dom_sf"/>
</dbReference>
<feature type="disulfide bond" evidence="7">
    <location>
        <begin position="26"/>
        <end position="41"/>
    </location>
</feature>
<feature type="domain" description="Pacifastin" evidence="9">
    <location>
        <begin position="150"/>
        <end position="184"/>
    </location>
</feature>
<feature type="site" description="Reactive bond" evidence="7">
    <location>
        <begin position="226"/>
        <end position="227"/>
    </location>
</feature>
<sequence>MNKFVLCIVLLNVAMFGPASTDNFSCTPNETYKNDCNTCICSSDGKTAACTIMACLSPDQDNLISGNSPTTSPSVDDASVSTTNEPDEIIKSSSENAVENFEDNNQVCTPNDIKMQDCNRCKCAANGIGWFCTKRICPKNDRKRAVKSPLTPCKPGDSWTDNCNACTCGENGMAVCKVIACFGFGQNELFLRKKRSDDGKCVPGTTWVDDCNTCFCTETGIGACTLKGCLGKRFNPKPAVISPHRVVTLTEYTEEGFSCEPLTHFKLECNNCRCDSEGKKAAWCTKKRCVTTMRIVYFVATTFVIAVASCAASDETNCTEGESFKKDCNTCVCSASGFHACTLMLCVDEQQETTTQPAEIEHSESTQANNQVCTPNEIKMEDCNRCKCAANGIGWFCTKQACPPLQASPQKQPVNSPGFTCKPNEPFMDDCNSCTCDSTGTLARCTAMACPPNERQKRSEIEAGGSSNSIGASNDCVPGSTWKNSCNFCRCSPNGLALCTRRYCPPEPSSIDSSASQNKFRRQTQNTIESVSGGQCIPGAKWMDQCNRCWCSKNGYAACTRMFCPGSSPVNIPLKPAPGFGNELIKSGDNSNKLIFRRKREASEKALNTNKNRCEPKTSWNDDCNHCFCSDNGIAICTLMVCINTDTTFHEAKDVRIDEQEVRKCEPGKIWKEDCNKCLCSLKGKVQCTTRNCEGERNNKKQTKRQLGEGVRKIPFKSNANKKLQTLETLEDSLSVPYHPPGTAQRTVTTEELLDPNFQCQPSLSFKVECNTCWCASNGKEARFCTRIACKPKTYAPLDKQQ</sequence>
<dbReference type="PROSITE" id="PS51446">
    <property type="entry name" value="PACIFASTIN"/>
    <property type="match status" value="13"/>
</dbReference>
<dbReference type="EMBL" id="CVRI01000047">
    <property type="protein sequence ID" value="CRK97515.1"/>
    <property type="molecule type" value="Genomic_DNA"/>
</dbReference>
<feature type="disulfide bond" evidence="7">
    <location>
        <begin position="318"/>
        <end position="333"/>
    </location>
</feature>
<evidence type="ECO:0000313" key="10">
    <source>
        <dbReference type="EMBL" id="CRK97515.1"/>
    </source>
</evidence>
<feature type="disulfide bond" evidence="7">
    <location>
        <begin position="211"/>
        <end position="229"/>
    </location>
</feature>
<evidence type="ECO:0000256" key="1">
    <source>
        <dbReference type="ARBA" id="ARBA00004613"/>
    </source>
</evidence>
<keyword evidence="8" id="KW-0732">Signal</keyword>
<dbReference type="GO" id="GO:0005576">
    <property type="term" value="C:extracellular region"/>
    <property type="evidence" value="ECO:0007669"/>
    <property type="project" value="UniProtKB-SubCell"/>
</dbReference>
<feature type="disulfide bond" evidence="7">
    <location>
        <begin position="476"/>
        <end position="491"/>
    </location>
</feature>
<feature type="disulfide bond" evidence="7">
    <location>
        <begin position="166"/>
        <end position="176"/>
    </location>
</feature>
<keyword evidence="11" id="KW-1185">Reference proteome</keyword>
<evidence type="ECO:0000256" key="2">
    <source>
        <dbReference type="ARBA" id="ARBA00022525"/>
    </source>
</evidence>
<feature type="disulfide bond" evidence="7">
    <location>
        <begin position="675"/>
        <end position="693"/>
    </location>
</feature>
<dbReference type="STRING" id="568069.A0A1J1IBC6"/>
<feature type="disulfide bond" evidence="7">
    <location>
        <begin position="163"/>
        <end position="181"/>
    </location>
</feature>
<evidence type="ECO:0000256" key="3">
    <source>
        <dbReference type="ARBA" id="ARBA00022690"/>
    </source>
</evidence>
<evidence type="ECO:0000256" key="5">
    <source>
        <dbReference type="ARBA" id="ARBA00023157"/>
    </source>
</evidence>
<feature type="domain" description="Pacifastin" evidence="9">
    <location>
        <begin position="418"/>
        <end position="453"/>
    </location>
</feature>
<keyword evidence="3 7" id="KW-0646">Protease inhibitor</keyword>
<evidence type="ECO:0000259" key="9">
    <source>
        <dbReference type="PROSITE" id="PS51446"/>
    </source>
</evidence>
<feature type="site" description="Reactive bond" evidence="7">
    <location>
        <begin position="286"/>
        <end position="287"/>
    </location>
</feature>
<feature type="domain" description="Pacifastin" evidence="9">
    <location>
        <begin position="473"/>
        <end position="507"/>
    </location>
</feature>
<feature type="disulfide bond" evidence="7">
    <location>
        <begin position="665"/>
        <end position="680"/>
    </location>
</feature>
<keyword evidence="5 7" id="KW-1015">Disulfide bond</keyword>
<feature type="disulfide bond" evidence="7">
    <location>
        <begin position="614"/>
        <end position="629"/>
    </location>
</feature>
<feature type="disulfide bond" evidence="7">
    <location>
        <begin position="108"/>
        <end position="123"/>
    </location>
</feature>
<feature type="chain" id="PRO_5012610916" evidence="8">
    <location>
        <begin position="22"/>
        <end position="802"/>
    </location>
</feature>
<evidence type="ECO:0000256" key="6">
    <source>
        <dbReference type="ARBA" id="ARBA00029459"/>
    </source>
</evidence>
<feature type="domain" description="Pacifastin" evidence="9">
    <location>
        <begin position="757"/>
        <end position="793"/>
    </location>
</feature>
<dbReference type="Pfam" id="PF05375">
    <property type="entry name" value="Pacifastin_I"/>
    <property type="match status" value="13"/>
</dbReference>
<feature type="domain" description="Pacifastin" evidence="9">
    <location>
        <begin position="256"/>
        <end position="292"/>
    </location>
</feature>
<gene>
    <name evidence="10" type="ORF">CLUMA_CG010904</name>
</gene>
<evidence type="ECO:0000313" key="11">
    <source>
        <dbReference type="Proteomes" id="UP000183832"/>
    </source>
</evidence>
<dbReference type="OrthoDB" id="10026631at2759"/>
<feature type="disulfide bond" evidence="7">
    <location>
        <begin position="627"/>
        <end position="637"/>
    </location>
</feature>
<reference evidence="10 11" key="1">
    <citation type="submission" date="2015-04" db="EMBL/GenBank/DDBJ databases">
        <authorList>
            <person name="Syromyatnikov M.Y."/>
            <person name="Popov V.N."/>
        </authorList>
    </citation>
    <scope>NUCLEOTIDE SEQUENCE [LARGE SCALE GENOMIC DNA]</scope>
</reference>
<feature type="domain" description="Pacifastin" evidence="9">
    <location>
        <begin position="198"/>
        <end position="232"/>
    </location>
</feature>
<evidence type="ECO:0000256" key="7">
    <source>
        <dbReference type="PROSITE-ProRule" id="PRU00776"/>
    </source>
</evidence>
<feature type="disulfide bond" evidence="7">
    <location>
        <begin position="624"/>
        <end position="642"/>
    </location>
</feature>
<dbReference type="InterPro" id="IPR008037">
    <property type="entry name" value="Pacifastin_dom"/>
</dbReference>
<feature type="disulfide bond" evidence="7">
    <location>
        <begin position="328"/>
        <end position="346"/>
    </location>
</feature>
<feature type="domain" description="Pacifastin" evidence="9">
    <location>
        <begin position="23"/>
        <end position="58"/>
    </location>
</feature>
<evidence type="ECO:0000256" key="8">
    <source>
        <dbReference type="SAM" id="SignalP"/>
    </source>
</evidence>
<feature type="disulfide bond" evidence="7">
    <location>
        <begin position="678"/>
        <end position="688"/>
    </location>
</feature>
<comment type="similarity">
    <text evidence="6 7">Belongs to the protease inhibitor I19 family.</text>
</comment>
<feature type="disulfide bond" evidence="7">
    <location>
        <begin position="201"/>
        <end position="216"/>
    </location>
</feature>
<feature type="disulfide bond" evidence="7">
    <location>
        <begin position="259"/>
        <end position="274"/>
    </location>
</feature>
<feature type="disulfide bond" evidence="7">
    <location>
        <begin position="153"/>
        <end position="168"/>
    </location>
</feature>
<feature type="disulfide bond" evidence="7">
    <location>
        <begin position="421"/>
        <end position="436"/>
    </location>
</feature>
<evidence type="ECO:0000256" key="4">
    <source>
        <dbReference type="ARBA" id="ARBA00022900"/>
    </source>
</evidence>
<feature type="disulfide bond" evidence="7">
    <location>
        <begin position="214"/>
        <end position="224"/>
    </location>
</feature>
<feature type="domain" description="Pacifastin" evidence="9">
    <location>
        <begin position="105"/>
        <end position="140"/>
    </location>
</feature>
<name>A0A1J1IBC6_9DIPT</name>
<feature type="domain" description="Pacifastin" evidence="9">
    <location>
        <begin position="611"/>
        <end position="645"/>
    </location>
</feature>
<feature type="disulfide bond" evidence="7">
    <location>
        <begin position="331"/>
        <end position="341"/>
    </location>
</feature>
<feature type="domain" description="Pacifastin" evidence="9">
    <location>
        <begin position="662"/>
        <end position="696"/>
    </location>
</feature>
<feature type="disulfide bond" evidence="7">
    <location>
        <begin position="486"/>
        <end position="504"/>
    </location>
</feature>
<comment type="subcellular location">
    <subcellularLocation>
        <location evidence="1">Secreted</location>
    </subcellularLocation>
</comment>
<keyword evidence="2" id="KW-0964">Secreted</keyword>
<feature type="disulfide bond" evidence="7">
    <location>
        <begin position="536"/>
        <end position="551"/>
    </location>
</feature>
<feature type="disulfide bond" evidence="7">
    <location>
        <begin position="760"/>
        <end position="775"/>
    </location>
</feature>
<organism evidence="10 11">
    <name type="scientific">Clunio marinus</name>
    <dbReference type="NCBI Taxonomy" id="568069"/>
    <lineage>
        <taxon>Eukaryota</taxon>
        <taxon>Metazoa</taxon>
        <taxon>Ecdysozoa</taxon>
        <taxon>Arthropoda</taxon>
        <taxon>Hexapoda</taxon>
        <taxon>Insecta</taxon>
        <taxon>Pterygota</taxon>
        <taxon>Neoptera</taxon>
        <taxon>Endopterygota</taxon>
        <taxon>Diptera</taxon>
        <taxon>Nematocera</taxon>
        <taxon>Chironomoidea</taxon>
        <taxon>Chironomidae</taxon>
        <taxon>Clunio</taxon>
    </lineage>
</organism>
<accession>A0A1J1IBC6</accession>
<feature type="domain" description="Pacifastin" evidence="9">
    <location>
        <begin position="315"/>
        <end position="349"/>
    </location>
</feature>
<dbReference type="Proteomes" id="UP000183832">
    <property type="component" value="Unassembled WGS sequence"/>
</dbReference>
<feature type="domain" description="Pacifastin" evidence="9">
    <location>
        <begin position="533"/>
        <end position="567"/>
    </location>
</feature>
<feature type="disulfide bond" evidence="7">
    <location>
        <begin position="546"/>
        <end position="564"/>
    </location>
</feature>
<protein>
    <submittedName>
        <fullName evidence="10">CLUMA_CG010904, isoform A</fullName>
    </submittedName>
</protein>
<feature type="domain" description="Pacifastin" evidence="9">
    <location>
        <begin position="370"/>
        <end position="405"/>
    </location>
</feature>
<dbReference type="GO" id="GO:0004867">
    <property type="term" value="F:serine-type endopeptidase inhibitor activity"/>
    <property type="evidence" value="ECO:0007669"/>
    <property type="project" value="UniProtKB-UniRule"/>
</dbReference>
<dbReference type="AlphaFoldDB" id="A0A1J1IBC6"/>
<dbReference type="SUPFAM" id="SSF57283">
    <property type="entry name" value="PMP inhibitors"/>
    <property type="match status" value="13"/>
</dbReference>
<keyword evidence="4 7" id="KW-0722">Serine protease inhibitor</keyword>
<dbReference type="SMART" id="SM00215">
    <property type="entry name" value="VWC_out"/>
    <property type="match status" value="2"/>
</dbReference>
<feature type="disulfide bond" evidence="7">
    <location>
        <begin position="373"/>
        <end position="388"/>
    </location>
</feature>
<feature type="signal peptide" evidence="8">
    <location>
        <begin position="1"/>
        <end position="21"/>
    </location>
</feature>
<proteinExistence type="inferred from homology"/>
<feature type="disulfide bond" evidence="7">
    <location>
        <begin position="489"/>
        <end position="499"/>
    </location>
</feature>